<dbReference type="GO" id="GO:0005829">
    <property type="term" value="C:cytosol"/>
    <property type="evidence" value="ECO:0007669"/>
    <property type="project" value="TreeGrafter"/>
</dbReference>
<dbReference type="PANTHER" id="PTHR43434:SF26">
    <property type="entry name" value="PYROPHOSPHATASE PPAX"/>
    <property type="match status" value="1"/>
</dbReference>
<evidence type="ECO:0000313" key="2">
    <source>
        <dbReference type="Proteomes" id="UP000033558"/>
    </source>
</evidence>
<proteinExistence type="predicted"/>
<dbReference type="SUPFAM" id="SSF56784">
    <property type="entry name" value="HAD-like"/>
    <property type="match status" value="1"/>
</dbReference>
<dbReference type="STRING" id="1218492.JG30_13300"/>
<dbReference type="Pfam" id="PF13419">
    <property type="entry name" value="HAD_2"/>
    <property type="match status" value="1"/>
</dbReference>
<dbReference type="AlphaFoldDB" id="A0A0F4LPZ0"/>
<dbReference type="OrthoDB" id="9792518at2"/>
<dbReference type="GO" id="GO:0008967">
    <property type="term" value="F:phosphoglycolate phosphatase activity"/>
    <property type="evidence" value="ECO:0007669"/>
    <property type="project" value="TreeGrafter"/>
</dbReference>
<dbReference type="InterPro" id="IPR050155">
    <property type="entry name" value="HAD-like_hydrolase_sf"/>
</dbReference>
<dbReference type="SFLD" id="SFLDG01135">
    <property type="entry name" value="C1.5.6:_HAD__Beta-PGM__Phospha"/>
    <property type="match status" value="1"/>
</dbReference>
<sequence length="208" mass="23371">MFKNLIFDIDGTLLNTKEVGMRALQKALYDDFHIEQTLAELEFAFSGTALQVYEKYHIPLDRQDAFAQHVLENSEIMAPSIDPFPGIEDLLQQLQQQAINLAIVTSENHFELEAIFGKKTIAHYFQHFVTADDVRQPKPDPEPTVQALQILEAQPSETLFIGDSRSDIASAHQAQVAFGLAGWGANPQDNFDDADYQFAHPQEVLSIL</sequence>
<dbReference type="InterPro" id="IPR006439">
    <property type="entry name" value="HAD-SF_hydro_IA"/>
</dbReference>
<dbReference type="InterPro" id="IPR023198">
    <property type="entry name" value="PGP-like_dom2"/>
</dbReference>
<evidence type="ECO:0000313" key="1">
    <source>
        <dbReference type="EMBL" id="KJY60645.1"/>
    </source>
</evidence>
<dbReference type="RefSeq" id="WP_046317372.1">
    <property type="nucleotide sequence ID" value="NZ_JBHSZT010000005.1"/>
</dbReference>
<dbReference type="GO" id="GO:0006281">
    <property type="term" value="P:DNA repair"/>
    <property type="evidence" value="ECO:0007669"/>
    <property type="project" value="TreeGrafter"/>
</dbReference>
<gene>
    <name evidence="1" type="ORF">JG30_13300</name>
</gene>
<dbReference type="PATRIC" id="fig|1218492.5.peg.1381"/>
<dbReference type="EMBL" id="JXJQ01000010">
    <property type="protein sequence ID" value="KJY60645.1"/>
    <property type="molecule type" value="Genomic_DNA"/>
</dbReference>
<dbReference type="SFLD" id="SFLDS00003">
    <property type="entry name" value="Haloacid_Dehalogenase"/>
    <property type="match status" value="1"/>
</dbReference>
<dbReference type="SFLD" id="SFLDG01129">
    <property type="entry name" value="C1.5:_HAD__Beta-PGM__Phosphata"/>
    <property type="match status" value="1"/>
</dbReference>
<dbReference type="NCBIfam" id="TIGR01549">
    <property type="entry name" value="HAD-SF-IA-v1"/>
    <property type="match status" value="1"/>
</dbReference>
<dbReference type="PROSITE" id="PS01228">
    <property type="entry name" value="COF_1"/>
    <property type="match status" value="1"/>
</dbReference>
<dbReference type="InterPro" id="IPR041492">
    <property type="entry name" value="HAD_2"/>
</dbReference>
<organism evidence="1 2">
    <name type="scientific">Bombilactobacillus mellifer</name>
    <dbReference type="NCBI Taxonomy" id="1218492"/>
    <lineage>
        <taxon>Bacteria</taxon>
        <taxon>Bacillati</taxon>
        <taxon>Bacillota</taxon>
        <taxon>Bacilli</taxon>
        <taxon>Lactobacillales</taxon>
        <taxon>Lactobacillaceae</taxon>
        <taxon>Bombilactobacillus</taxon>
    </lineage>
</organism>
<dbReference type="Proteomes" id="UP000033558">
    <property type="component" value="Unassembled WGS sequence"/>
</dbReference>
<dbReference type="InterPro" id="IPR036412">
    <property type="entry name" value="HAD-like_sf"/>
</dbReference>
<dbReference type="Gene3D" id="1.10.150.240">
    <property type="entry name" value="Putative phosphatase, domain 2"/>
    <property type="match status" value="1"/>
</dbReference>
<dbReference type="PRINTS" id="PR00413">
    <property type="entry name" value="HADHALOGNASE"/>
</dbReference>
<keyword evidence="2" id="KW-1185">Reference proteome</keyword>
<dbReference type="PANTHER" id="PTHR43434">
    <property type="entry name" value="PHOSPHOGLYCOLATE PHOSPHATASE"/>
    <property type="match status" value="1"/>
</dbReference>
<accession>A0A0F4LPZ0</accession>
<dbReference type="Gene3D" id="3.40.50.1000">
    <property type="entry name" value="HAD superfamily/HAD-like"/>
    <property type="match status" value="1"/>
</dbReference>
<comment type="caution">
    <text evidence="1">The sequence shown here is derived from an EMBL/GenBank/DDBJ whole genome shotgun (WGS) entry which is preliminary data.</text>
</comment>
<dbReference type="HOGENOM" id="CLU_045011_19_3_9"/>
<protein>
    <submittedName>
        <fullName evidence="1">Uncharacterized protein</fullName>
    </submittedName>
</protein>
<reference evidence="1 2" key="1">
    <citation type="submission" date="2015-01" db="EMBL/GenBank/DDBJ databases">
        <title>Comparative genomics of the lactic acid bacteria isolated from the honey bee gut.</title>
        <authorList>
            <person name="Ellegaard K.M."/>
            <person name="Tamarit D."/>
            <person name="Javelind E."/>
            <person name="Olofsson T."/>
            <person name="Andersson S.G."/>
            <person name="Vasquez A."/>
        </authorList>
    </citation>
    <scope>NUCLEOTIDE SEQUENCE [LARGE SCALE GENOMIC DNA]</scope>
    <source>
        <strain evidence="1 2">Bin4</strain>
    </source>
</reference>
<dbReference type="InterPro" id="IPR023214">
    <property type="entry name" value="HAD_sf"/>
</dbReference>
<dbReference type="NCBIfam" id="TIGR01509">
    <property type="entry name" value="HAD-SF-IA-v3"/>
    <property type="match status" value="1"/>
</dbReference>
<name>A0A0F4LPZ0_9LACO</name>